<dbReference type="SUPFAM" id="SSF46565">
    <property type="entry name" value="Chaperone J-domain"/>
    <property type="match status" value="1"/>
</dbReference>
<dbReference type="GO" id="GO:0042026">
    <property type="term" value="P:protein refolding"/>
    <property type="evidence" value="ECO:0007669"/>
    <property type="project" value="TreeGrafter"/>
</dbReference>
<keyword evidence="3 7" id="KW-0863">Zinc-finger</keyword>
<dbReference type="GO" id="GO:0005737">
    <property type="term" value="C:cytoplasm"/>
    <property type="evidence" value="ECO:0007669"/>
    <property type="project" value="TreeGrafter"/>
</dbReference>
<dbReference type="Pfam" id="PF00226">
    <property type="entry name" value="DnaJ"/>
    <property type="match status" value="1"/>
</dbReference>
<feature type="domain" description="CR-type" evidence="10">
    <location>
        <begin position="245"/>
        <end position="326"/>
    </location>
</feature>
<feature type="domain" description="J" evidence="9">
    <location>
        <begin position="99"/>
        <end position="163"/>
    </location>
</feature>
<keyword evidence="5" id="KW-0143">Chaperone</keyword>
<dbReference type="GO" id="GO:0009408">
    <property type="term" value="P:response to heat"/>
    <property type="evidence" value="ECO:0007669"/>
    <property type="project" value="InterPro"/>
</dbReference>
<dbReference type="CDD" id="cd10747">
    <property type="entry name" value="DnaJ_C"/>
    <property type="match status" value="1"/>
</dbReference>
<dbReference type="OrthoDB" id="10256793at2759"/>
<dbReference type="PRINTS" id="PR00625">
    <property type="entry name" value="JDOMAIN"/>
</dbReference>
<evidence type="ECO:0000256" key="5">
    <source>
        <dbReference type="ARBA" id="ARBA00023186"/>
    </source>
</evidence>
<evidence type="ECO:0000256" key="1">
    <source>
        <dbReference type="ARBA" id="ARBA00022723"/>
    </source>
</evidence>
<dbReference type="Gene3D" id="2.60.260.20">
    <property type="entry name" value="Urease metallochaperone UreE, N-terminal domain"/>
    <property type="match status" value="2"/>
</dbReference>
<dbReference type="AlphaFoldDB" id="A0A9P7K4N3"/>
<dbReference type="Pfam" id="PF00684">
    <property type="entry name" value="DnaJ_CXXCXGXG"/>
    <property type="match status" value="1"/>
</dbReference>
<dbReference type="InterPro" id="IPR036869">
    <property type="entry name" value="J_dom_sf"/>
</dbReference>
<name>A0A9P7K4N3_9AGAR</name>
<dbReference type="Proteomes" id="UP000717328">
    <property type="component" value="Unassembled WGS sequence"/>
</dbReference>
<dbReference type="InterPro" id="IPR018253">
    <property type="entry name" value="DnaJ_domain_CS"/>
</dbReference>
<evidence type="ECO:0000256" key="6">
    <source>
        <dbReference type="ARBA" id="ARBA00072890"/>
    </source>
</evidence>
<dbReference type="SUPFAM" id="SSF57938">
    <property type="entry name" value="DnaJ/Hsp40 cysteine-rich domain"/>
    <property type="match status" value="1"/>
</dbReference>
<evidence type="ECO:0000256" key="8">
    <source>
        <dbReference type="SAM" id="MobiDB-lite"/>
    </source>
</evidence>
<dbReference type="InterPro" id="IPR012724">
    <property type="entry name" value="DnaJ"/>
</dbReference>
<protein>
    <recommendedName>
        <fullName evidence="6">DnaJ homolog 1, mitochondrial</fullName>
    </recommendedName>
</protein>
<reference evidence="11" key="2">
    <citation type="submission" date="2021-10" db="EMBL/GenBank/DDBJ databases">
        <title>Phylogenomics reveals ancestral predisposition of the termite-cultivated fungus Termitomyces towards a domesticated lifestyle.</title>
        <authorList>
            <person name="Auxier B."/>
            <person name="Grum-Grzhimaylo A."/>
            <person name="Cardenas M.E."/>
            <person name="Lodge J.D."/>
            <person name="Laessoe T."/>
            <person name="Pedersen O."/>
            <person name="Smith M.E."/>
            <person name="Kuyper T.W."/>
            <person name="Franco-Molano E.A."/>
            <person name="Baroni T.J."/>
            <person name="Aanen D.K."/>
        </authorList>
    </citation>
    <scope>NUCLEOTIDE SEQUENCE</scope>
    <source>
        <strain evidence="11">D49</strain>
    </source>
</reference>
<dbReference type="PROSITE" id="PS00636">
    <property type="entry name" value="DNAJ_1"/>
    <property type="match status" value="1"/>
</dbReference>
<dbReference type="HAMAP" id="MF_01152">
    <property type="entry name" value="DnaJ"/>
    <property type="match status" value="1"/>
</dbReference>
<dbReference type="PROSITE" id="PS50076">
    <property type="entry name" value="DNAJ_2"/>
    <property type="match status" value="1"/>
</dbReference>
<evidence type="ECO:0000313" key="11">
    <source>
        <dbReference type="EMBL" id="KAG5636748.1"/>
    </source>
</evidence>
<accession>A0A9P7K4N3</accession>
<dbReference type="InterPro" id="IPR008971">
    <property type="entry name" value="HSP40/DnaJ_pept-bd"/>
</dbReference>
<evidence type="ECO:0000259" key="10">
    <source>
        <dbReference type="PROSITE" id="PS51188"/>
    </source>
</evidence>
<dbReference type="Pfam" id="PF01556">
    <property type="entry name" value="DnaJ_C"/>
    <property type="match status" value="1"/>
</dbReference>
<dbReference type="PROSITE" id="PS51188">
    <property type="entry name" value="ZF_CR"/>
    <property type="match status" value="1"/>
</dbReference>
<evidence type="ECO:0000256" key="7">
    <source>
        <dbReference type="PROSITE-ProRule" id="PRU00546"/>
    </source>
</evidence>
<evidence type="ECO:0000313" key="12">
    <source>
        <dbReference type="Proteomes" id="UP000717328"/>
    </source>
</evidence>
<evidence type="ECO:0000259" key="9">
    <source>
        <dbReference type="PROSITE" id="PS50076"/>
    </source>
</evidence>
<dbReference type="InterPro" id="IPR001305">
    <property type="entry name" value="HSP_DnaJ_Cys-rich_dom"/>
</dbReference>
<evidence type="ECO:0000256" key="4">
    <source>
        <dbReference type="ARBA" id="ARBA00022833"/>
    </source>
</evidence>
<feature type="region of interest" description="Disordered" evidence="8">
    <location>
        <begin position="463"/>
        <end position="492"/>
    </location>
</feature>
<dbReference type="Gene3D" id="1.10.287.110">
    <property type="entry name" value="DnaJ domain"/>
    <property type="match status" value="1"/>
</dbReference>
<keyword evidence="1 7" id="KW-0479">Metal-binding</keyword>
<proteinExistence type="inferred from homology"/>
<dbReference type="InterPro" id="IPR036410">
    <property type="entry name" value="HSP_DnaJ_Cys-rich_dom_sf"/>
</dbReference>
<reference evidence="11" key="1">
    <citation type="submission" date="2021-02" db="EMBL/GenBank/DDBJ databases">
        <authorList>
            <person name="Nieuwenhuis M."/>
            <person name="Van De Peppel L.J.J."/>
        </authorList>
    </citation>
    <scope>NUCLEOTIDE SEQUENCE</scope>
    <source>
        <strain evidence="11">D49</strain>
    </source>
</reference>
<dbReference type="PANTHER" id="PTHR43096:SF52">
    <property type="entry name" value="DNAJ HOMOLOG 1, MITOCHONDRIAL-RELATED"/>
    <property type="match status" value="1"/>
</dbReference>
<evidence type="ECO:0000256" key="3">
    <source>
        <dbReference type="ARBA" id="ARBA00022771"/>
    </source>
</evidence>
<evidence type="ECO:0000256" key="2">
    <source>
        <dbReference type="ARBA" id="ARBA00022737"/>
    </source>
</evidence>
<dbReference type="GO" id="GO:0008270">
    <property type="term" value="F:zinc ion binding"/>
    <property type="evidence" value="ECO:0007669"/>
    <property type="project" value="UniProtKB-KW"/>
</dbReference>
<dbReference type="SMART" id="SM00271">
    <property type="entry name" value="DnaJ"/>
    <property type="match status" value="1"/>
</dbReference>
<gene>
    <name evidence="11" type="ORF">H0H81_006967</name>
</gene>
<feature type="zinc finger region" description="CR-type" evidence="7">
    <location>
        <begin position="245"/>
        <end position="326"/>
    </location>
</feature>
<keyword evidence="12" id="KW-1185">Reference proteome</keyword>
<dbReference type="GO" id="GO:0051082">
    <property type="term" value="F:unfolded protein binding"/>
    <property type="evidence" value="ECO:0007669"/>
    <property type="project" value="InterPro"/>
</dbReference>
<dbReference type="PANTHER" id="PTHR43096">
    <property type="entry name" value="DNAJ HOMOLOG 1, MITOCHONDRIAL-RELATED"/>
    <property type="match status" value="1"/>
</dbReference>
<dbReference type="EMBL" id="JABCKI010005897">
    <property type="protein sequence ID" value="KAG5636748.1"/>
    <property type="molecule type" value="Genomic_DNA"/>
</dbReference>
<dbReference type="InterPro" id="IPR002939">
    <property type="entry name" value="DnaJ_C"/>
</dbReference>
<dbReference type="InterPro" id="IPR001623">
    <property type="entry name" value="DnaJ_domain"/>
</dbReference>
<comment type="caution">
    <text evidence="11">The sequence shown here is derived from an EMBL/GenBank/DDBJ whole genome shotgun (WGS) entry which is preliminary data.</text>
</comment>
<dbReference type="GO" id="GO:0031072">
    <property type="term" value="F:heat shock protein binding"/>
    <property type="evidence" value="ECO:0007669"/>
    <property type="project" value="InterPro"/>
</dbReference>
<keyword evidence="2" id="KW-0677">Repeat</keyword>
<dbReference type="FunFam" id="2.10.230.10:FF:000001">
    <property type="entry name" value="DnaJ subfamily A member 2"/>
    <property type="match status" value="1"/>
</dbReference>
<dbReference type="Gene3D" id="2.10.230.10">
    <property type="entry name" value="Heat shock protein DnaJ, cysteine-rich domain"/>
    <property type="match status" value="1"/>
</dbReference>
<dbReference type="CDD" id="cd06257">
    <property type="entry name" value="DnaJ"/>
    <property type="match status" value="1"/>
</dbReference>
<dbReference type="FunFam" id="2.60.260.20:FF:000005">
    <property type="entry name" value="Chaperone protein dnaJ 1, mitochondrial"/>
    <property type="match status" value="1"/>
</dbReference>
<sequence length="518" mass="55109">MAKLVTQISKGANDGVHTSKFSLEVPSRTSSSMPPRLPPQGFSSFIAFYSCSRSNTRSCTRSFSLLRSRCLFNYPPHKPRRIGDKRLLHATSSLSAPKNPYQALGVASDATAAEIKKAYFALARKYHPDTNPDKGAQDKFVEIQEAYDTLKDEKKRAAFDKFGSASQQPGFDPNAFGRAGGFEGGFPGGFPGGGFSGSFNHGQAGDLFEQLFGGSFGGRTVRNEMSRGENIETAVNISFMEACKGTTKTVNVSPVTSCGTCSGTGLKQGAKRTTCTACGGSGTQTFVISGGFQMANTCRSCAGVGSTIPRGGQCAPCGGVGRVKTSKKVQVIIPAGVEDGMSLRVSKAGDAPISGKGPTGDLLVRIRVAPSKLFVRQGSHLHHEARIPMHTALLGGKVRVPTLDGDVDVRIPGGTQQGEEMVLKGRGVPPPYGGDKGDLFVSFSVALPRSLTKRQRELIQQYADDVEGRSQPSETASQEKKVSQDDSDNGTELFIHHSPSLGGWISRTWQGIKRLIGF</sequence>
<dbReference type="CDD" id="cd10719">
    <property type="entry name" value="DnaJ_zf"/>
    <property type="match status" value="1"/>
</dbReference>
<dbReference type="GO" id="GO:0005524">
    <property type="term" value="F:ATP binding"/>
    <property type="evidence" value="ECO:0007669"/>
    <property type="project" value="InterPro"/>
</dbReference>
<keyword evidence="4 7" id="KW-0862">Zinc</keyword>
<dbReference type="SUPFAM" id="SSF49493">
    <property type="entry name" value="HSP40/DnaJ peptide-binding domain"/>
    <property type="match status" value="2"/>
</dbReference>
<organism evidence="11 12">
    <name type="scientific">Sphagnurus paluster</name>
    <dbReference type="NCBI Taxonomy" id="117069"/>
    <lineage>
        <taxon>Eukaryota</taxon>
        <taxon>Fungi</taxon>
        <taxon>Dikarya</taxon>
        <taxon>Basidiomycota</taxon>
        <taxon>Agaricomycotina</taxon>
        <taxon>Agaricomycetes</taxon>
        <taxon>Agaricomycetidae</taxon>
        <taxon>Agaricales</taxon>
        <taxon>Tricholomatineae</taxon>
        <taxon>Lyophyllaceae</taxon>
        <taxon>Sphagnurus</taxon>
    </lineage>
</organism>